<protein>
    <recommendedName>
        <fullName evidence="3">DUF1778 domain-containing protein</fullName>
    </recommendedName>
</protein>
<keyword evidence="2" id="KW-1185">Reference proteome</keyword>
<evidence type="ECO:0000313" key="1">
    <source>
        <dbReference type="EMBL" id="AAQ00276.1"/>
    </source>
</evidence>
<dbReference type="KEGG" id="pma:Pro_1231"/>
<accession>Q7VB67</accession>
<name>Q7VB67_PROMA</name>
<dbReference type="EnsemblBacteria" id="AAQ00276">
    <property type="protein sequence ID" value="AAQ00276"/>
    <property type="gene ID" value="Pro_1231"/>
</dbReference>
<dbReference type="Proteomes" id="UP000001420">
    <property type="component" value="Chromosome"/>
</dbReference>
<organism evidence="1 2">
    <name type="scientific">Prochlorococcus marinus (strain SARG / CCMP1375 / SS120)</name>
    <dbReference type="NCBI Taxonomy" id="167539"/>
    <lineage>
        <taxon>Bacteria</taxon>
        <taxon>Bacillati</taxon>
        <taxon>Cyanobacteriota</taxon>
        <taxon>Cyanophyceae</taxon>
        <taxon>Synechococcales</taxon>
        <taxon>Prochlorococcaceae</taxon>
        <taxon>Prochlorococcus</taxon>
    </lineage>
</organism>
<dbReference type="HOGENOM" id="CLU_1433331_0_0_3"/>
<dbReference type="EMBL" id="AE017126">
    <property type="protein sequence ID" value="AAQ00276.1"/>
    <property type="molecule type" value="Genomic_DNA"/>
</dbReference>
<reference evidence="1 2" key="1">
    <citation type="journal article" date="2003" name="Proc. Natl. Acad. Sci. U.S.A.">
        <title>Genome sequence of the cyanobacterium Prochlorococcus marinus SS120, a nearly minimal oxyphototrophic genome.</title>
        <authorList>
            <person name="Dufresne A."/>
            <person name="Salanoubat M."/>
            <person name="Partensky F."/>
            <person name="Artiguenave F."/>
            <person name="Axmann I.M."/>
            <person name="Barbe V."/>
            <person name="Duprat S."/>
            <person name="Galperin M.Y."/>
            <person name="Koonin E.V."/>
            <person name="Le Gall F."/>
            <person name="Makarova K.S."/>
            <person name="Ostrowski M."/>
            <person name="Oztas S."/>
            <person name="Robert C."/>
            <person name="Rogozin I.B."/>
            <person name="Scanlan D.J."/>
            <person name="Tandeau de Marsac N."/>
            <person name="Weissenbach J."/>
            <person name="Wincker P."/>
            <person name="Wolf Y.I."/>
            <person name="Hess W.R."/>
        </authorList>
    </citation>
    <scope>NUCLEOTIDE SEQUENCE [LARGE SCALE GENOMIC DNA]</scope>
    <source>
        <strain evidence="2">SARG / CCMP1375 / SS120</strain>
    </source>
</reference>
<dbReference type="RefSeq" id="WP_011125383.1">
    <property type="nucleotide sequence ID" value="NC_005042.1"/>
</dbReference>
<evidence type="ECO:0000313" key="2">
    <source>
        <dbReference type="Proteomes" id="UP000001420"/>
    </source>
</evidence>
<evidence type="ECO:0008006" key="3">
    <source>
        <dbReference type="Google" id="ProtNLM"/>
    </source>
</evidence>
<dbReference type="AlphaFoldDB" id="Q7VB67"/>
<dbReference type="PATRIC" id="fig|167539.5.peg.1294"/>
<proteinExistence type="predicted"/>
<gene>
    <name evidence="1" type="ordered locus">Pro_1231</name>
</gene>
<sequence length="205" mass="22737">MPINSSNSRRQQLNINIDPSLLLQAKSCAIKNGKTLTEFVVDALTSKICELTNNLEQSNEIEMEYIVHQMLEELVKGKKFSDLGSIEYSKVLSNTFQQLVIEKDTTLPKALEEIEKVIDPFLVPSLLIDNEGRRNLATAEQQILLVKEILIGSSVASADHLNQAVAQTGTCPALKSLELFAGRKLPLLNLYFLKAIDSKGESQSH</sequence>